<accession>A0ABS8S4K8</accession>
<protein>
    <submittedName>
        <fullName evidence="1">Uncharacterized protein</fullName>
    </submittedName>
</protein>
<reference evidence="1 2" key="1">
    <citation type="journal article" date="2021" name="BMC Genomics">
        <title>Datura genome reveals duplications of psychoactive alkaloid biosynthetic genes and high mutation rate following tissue culture.</title>
        <authorList>
            <person name="Rajewski A."/>
            <person name="Carter-House D."/>
            <person name="Stajich J."/>
            <person name="Litt A."/>
        </authorList>
    </citation>
    <scope>NUCLEOTIDE SEQUENCE [LARGE SCALE GENOMIC DNA]</scope>
    <source>
        <strain evidence="1">AR-01</strain>
    </source>
</reference>
<organism evidence="1 2">
    <name type="scientific">Datura stramonium</name>
    <name type="common">Jimsonweed</name>
    <name type="synonym">Common thornapple</name>
    <dbReference type="NCBI Taxonomy" id="4076"/>
    <lineage>
        <taxon>Eukaryota</taxon>
        <taxon>Viridiplantae</taxon>
        <taxon>Streptophyta</taxon>
        <taxon>Embryophyta</taxon>
        <taxon>Tracheophyta</taxon>
        <taxon>Spermatophyta</taxon>
        <taxon>Magnoliopsida</taxon>
        <taxon>eudicotyledons</taxon>
        <taxon>Gunneridae</taxon>
        <taxon>Pentapetalae</taxon>
        <taxon>asterids</taxon>
        <taxon>lamiids</taxon>
        <taxon>Solanales</taxon>
        <taxon>Solanaceae</taxon>
        <taxon>Solanoideae</taxon>
        <taxon>Datureae</taxon>
        <taxon>Datura</taxon>
    </lineage>
</organism>
<comment type="caution">
    <text evidence="1">The sequence shown here is derived from an EMBL/GenBank/DDBJ whole genome shotgun (WGS) entry which is preliminary data.</text>
</comment>
<sequence>DRALIRGMPIDTCQSLRLARRLLPFALAMKEKNGRNTLFSSTTAPNLVYVWDASVLKGEGLQKWMRSASEERGGNLGF</sequence>
<dbReference type="EMBL" id="JACEIK010000284">
    <property type="protein sequence ID" value="MCD7454053.1"/>
    <property type="molecule type" value="Genomic_DNA"/>
</dbReference>
<evidence type="ECO:0000313" key="1">
    <source>
        <dbReference type="EMBL" id="MCD7454053.1"/>
    </source>
</evidence>
<proteinExistence type="predicted"/>
<gene>
    <name evidence="1" type="ORF">HAX54_023370</name>
</gene>
<keyword evidence="2" id="KW-1185">Reference proteome</keyword>
<feature type="non-terminal residue" evidence="1">
    <location>
        <position position="1"/>
    </location>
</feature>
<evidence type="ECO:0000313" key="2">
    <source>
        <dbReference type="Proteomes" id="UP000823775"/>
    </source>
</evidence>
<dbReference type="Proteomes" id="UP000823775">
    <property type="component" value="Unassembled WGS sequence"/>
</dbReference>
<name>A0ABS8S4K8_DATST</name>